<dbReference type="Proteomes" id="UP000037923">
    <property type="component" value="Unassembled WGS sequence"/>
</dbReference>
<proteinExistence type="predicted"/>
<keyword evidence="3" id="KW-1185">Reference proteome</keyword>
<dbReference type="GeneID" id="26906055"/>
<dbReference type="VEuPathDB" id="TriTrypDB:LpyrH10_11_2300"/>
<dbReference type="OMA" id="CELEMPE"/>
<protein>
    <submittedName>
        <fullName evidence="2">Uncharacterized protein</fullName>
    </submittedName>
</protein>
<name>A0A0N0VEU5_LEPPY</name>
<comment type="caution">
    <text evidence="2">The sequence shown here is derived from an EMBL/GenBank/DDBJ whole genome shotgun (WGS) entry which is preliminary data.</text>
</comment>
<feature type="region of interest" description="Disordered" evidence="1">
    <location>
        <begin position="201"/>
        <end position="267"/>
    </location>
</feature>
<gene>
    <name evidence="2" type="ORF">ABB37_05765</name>
</gene>
<dbReference type="EMBL" id="LGTL01000011">
    <property type="protein sequence ID" value="KPA79302.1"/>
    <property type="molecule type" value="Genomic_DNA"/>
</dbReference>
<dbReference type="AlphaFoldDB" id="A0A0N0VEU5"/>
<evidence type="ECO:0000313" key="2">
    <source>
        <dbReference type="EMBL" id="KPA79302.1"/>
    </source>
</evidence>
<sequence>MRSNGVVHIGNDTFLAATKDVTDSLFLFSSSFPSEEQLAALPLARHARFNPHAALPCTATELEHYTAEATRERSTATADVAERALVLTTNEELASPLFRHSLHASPDGHQIAVISNVQRHHYIVDIAVEPAAVCALKMPEIVRSVCWHPVAPHVLYVLFVTGDMMIYDTSRSRLGVVLPRHRRVALRPLMQRCLLETNEEVSSKAANGAPSPSSVTPSVPASAAAKPKNGKTGEDGTSTSTGIRRHKSTTGASRAPSPAATSPPFASPSVYAASAKRAALPVYEVHMTSSPTSGTVLTASHLANSPQQGVAERQAFDEVIPIDKESDDDVPTGAEDNAVAAKTANTTASTDVADAQRGRTAQTDLVDLYALAPTPSMPAILLVLSSSGDVYAVHISEEDALPALATAAAVDDGRVRTLEEERSRLAALKGEEERAISIEVHHLIRGELTASWDEALAIRGCRIDADAGTHAVFFCTANGVVKGAWVSEPDLLARHRAAFVQSTGAPNISFTVHLDGRDGAVRECLSPAVPSTTHTVSMTQSRNLCLLRCGETGEASYLLALPCWDRQRKGWSCWQPTCEAARTTAEGSRALSLLSTANAVPPPIALRLPYDTRGFSVALGEQELLLVPEASVPKLGVCERHRIFSVVLLSLLRSALYARCGTLRLHPTVGKAKEPLEEEAVRTVKLDVAASRESLTKLVNLIPVCHRRWLCAAPQAEVDAATVELAALVERQARDLEQRERMQGQRRERLMARVAVLEGRVSEMTRTLDKWQQTLLDAIVHRRGVAAVHTANERLGEVHAMLNERDHQQ</sequence>
<evidence type="ECO:0000313" key="3">
    <source>
        <dbReference type="Proteomes" id="UP000037923"/>
    </source>
</evidence>
<organism evidence="2 3">
    <name type="scientific">Leptomonas pyrrhocoris</name>
    <name type="common">Firebug parasite</name>
    <dbReference type="NCBI Taxonomy" id="157538"/>
    <lineage>
        <taxon>Eukaryota</taxon>
        <taxon>Discoba</taxon>
        <taxon>Euglenozoa</taxon>
        <taxon>Kinetoplastea</taxon>
        <taxon>Metakinetoplastina</taxon>
        <taxon>Trypanosomatida</taxon>
        <taxon>Trypanosomatidae</taxon>
        <taxon>Leishmaniinae</taxon>
        <taxon>Leptomonas</taxon>
    </lineage>
</organism>
<dbReference type="InterPro" id="IPR011044">
    <property type="entry name" value="Quino_amine_DH_bsu"/>
</dbReference>
<dbReference type="SUPFAM" id="SSF50969">
    <property type="entry name" value="YVTN repeat-like/Quinoprotein amine dehydrogenase"/>
    <property type="match status" value="1"/>
</dbReference>
<accession>A0A0N0VEU5</accession>
<evidence type="ECO:0000256" key="1">
    <source>
        <dbReference type="SAM" id="MobiDB-lite"/>
    </source>
</evidence>
<dbReference type="OrthoDB" id="272470at2759"/>
<feature type="compositionally biased region" description="Low complexity" evidence="1">
    <location>
        <begin position="209"/>
        <end position="227"/>
    </location>
</feature>
<reference evidence="2 3" key="1">
    <citation type="submission" date="2015-07" db="EMBL/GenBank/DDBJ databases">
        <title>High-quality genome of monoxenous trypanosomatid Leptomonas pyrrhocoris.</title>
        <authorList>
            <person name="Flegontov P."/>
            <person name="Butenko A."/>
            <person name="Firsov S."/>
            <person name="Vlcek C."/>
            <person name="Logacheva M.D."/>
            <person name="Field M."/>
            <person name="Filatov D."/>
            <person name="Flegontova O."/>
            <person name="Gerasimov E."/>
            <person name="Jackson A.P."/>
            <person name="Kelly S."/>
            <person name="Opperdoes F."/>
            <person name="O'Reilly A."/>
            <person name="Votypka J."/>
            <person name="Yurchenko V."/>
            <person name="Lukes J."/>
        </authorList>
    </citation>
    <scope>NUCLEOTIDE SEQUENCE [LARGE SCALE GENOMIC DNA]</scope>
    <source>
        <strain evidence="2">H10</strain>
    </source>
</reference>
<feature type="compositionally biased region" description="Low complexity" evidence="1">
    <location>
        <begin position="252"/>
        <end position="267"/>
    </location>
</feature>
<dbReference type="RefSeq" id="XP_015657741.1">
    <property type="nucleotide sequence ID" value="XM_015803916.1"/>
</dbReference>